<reference evidence="5" key="1">
    <citation type="submission" date="2021-01" db="EMBL/GenBank/DDBJ databases">
        <title>Whole genome shotgun sequence of Virgisporangium aliadipatigenens NBRC 105644.</title>
        <authorList>
            <person name="Komaki H."/>
            <person name="Tamura T."/>
        </authorList>
    </citation>
    <scope>NUCLEOTIDE SEQUENCE</scope>
    <source>
        <strain evidence="5">NBRC 105644</strain>
    </source>
</reference>
<dbReference type="GO" id="GO:0005524">
    <property type="term" value="F:ATP binding"/>
    <property type="evidence" value="ECO:0007669"/>
    <property type="project" value="UniProtKB-KW"/>
</dbReference>
<accession>A0A8J4DRG3</accession>
<organism evidence="5 6">
    <name type="scientific">Virgisporangium aliadipatigenens</name>
    <dbReference type="NCBI Taxonomy" id="741659"/>
    <lineage>
        <taxon>Bacteria</taxon>
        <taxon>Bacillati</taxon>
        <taxon>Actinomycetota</taxon>
        <taxon>Actinomycetes</taxon>
        <taxon>Micromonosporales</taxon>
        <taxon>Micromonosporaceae</taxon>
        <taxon>Virgisporangium</taxon>
    </lineage>
</organism>
<keyword evidence="6" id="KW-1185">Reference proteome</keyword>
<dbReference type="PANTHER" id="PTHR46268:SF27">
    <property type="entry name" value="UNIVERSAL STRESS PROTEIN RV2623"/>
    <property type="match status" value="1"/>
</dbReference>
<dbReference type="Pfam" id="PF00582">
    <property type="entry name" value="Usp"/>
    <property type="match status" value="2"/>
</dbReference>
<feature type="domain" description="UspA" evidence="4">
    <location>
        <begin position="5"/>
        <end position="140"/>
    </location>
</feature>
<evidence type="ECO:0000313" key="6">
    <source>
        <dbReference type="Proteomes" id="UP000619260"/>
    </source>
</evidence>
<feature type="domain" description="UspA" evidence="4">
    <location>
        <begin position="150"/>
        <end position="287"/>
    </location>
</feature>
<keyword evidence="2" id="KW-0547">Nucleotide-binding</keyword>
<name>A0A8J4DRG3_9ACTN</name>
<evidence type="ECO:0000256" key="2">
    <source>
        <dbReference type="ARBA" id="ARBA00022741"/>
    </source>
</evidence>
<comment type="similarity">
    <text evidence="1">Belongs to the universal stress protein A family.</text>
</comment>
<sequence>MERTEVIVGIDRHESHRAALYWAAEEAARRGVGLHVIHAYRIEWPDAEYATAETERVLAGEAKSLIDSALYDARRHTSGLTVTGTFVRDGAAGALIDAGRTAVLTVVGSRHHVSGLTATLLGSTAQQVALHSTGPVVVVRGRSETKTGPVAVGVDGSPGSFTALGVAFEAAAARGARLSVVRAFRPGTPAWPKDVPPPEVLNAETAHAALYDELGRAVSTWSEKFPDVGVDRLVLPGDAAKVLDDVSTGAQLVVVGSRGHGGFAGLLLGSVGGHLIHHADCPVLIAR</sequence>
<dbReference type="PANTHER" id="PTHR46268">
    <property type="entry name" value="STRESS RESPONSE PROTEIN NHAX"/>
    <property type="match status" value="1"/>
</dbReference>
<dbReference type="EMBL" id="BOPF01000019">
    <property type="protein sequence ID" value="GIJ48115.1"/>
    <property type="molecule type" value="Genomic_DNA"/>
</dbReference>
<evidence type="ECO:0000313" key="5">
    <source>
        <dbReference type="EMBL" id="GIJ48115.1"/>
    </source>
</evidence>
<dbReference type="InterPro" id="IPR006016">
    <property type="entry name" value="UspA"/>
</dbReference>
<dbReference type="AlphaFoldDB" id="A0A8J4DRG3"/>
<gene>
    <name evidence="5" type="ORF">Val02_50010</name>
</gene>
<proteinExistence type="inferred from homology"/>
<dbReference type="SUPFAM" id="SSF52402">
    <property type="entry name" value="Adenine nucleotide alpha hydrolases-like"/>
    <property type="match status" value="2"/>
</dbReference>
<comment type="caution">
    <text evidence="5">The sequence shown here is derived from an EMBL/GenBank/DDBJ whole genome shotgun (WGS) entry which is preliminary data.</text>
</comment>
<dbReference type="Proteomes" id="UP000619260">
    <property type="component" value="Unassembled WGS sequence"/>
</dbReference>
<evidence type="ECO:0000256" key="1">
    <source>
        <dbReference type="ARBA" id="ARBA00008791"/>
    </source>
</evidence>
<evidence type="ECO:0000259" key="4">
    <source>
        <dbReference type="Pfam" id="PF00582"/>
    </source>
</evidence>
<evidence type="ECO:0000256" key="3">
    <source>
        <dbReference type="ARBA" id="ARBA00022840"/>
    </source>
</evidence>
<dbReference type="InterPro" id="IPR014729">
    <property type="entry name" value="Rossmann-like_a/b/a_fold"/>
</dbReference>
<dbReference type="RefSeq" id="WP_203901614.1">
    <property type="nucleotide sequence ID" value="NZ_BOPF01000019.1"/>
</dbReference>
<protein>
    <submittedName>
        <fullName evidence="5">Universal stress protein</fullName>
    </submittedName>
</protein>
<dbReference type="PRINTS" id="PR01438">
    <property type="entry name" value="UNVRSLSTRESS"/>
</dbReference>
<dbReference type="InterPro" id="IPR006015">
    <property type="entry name" value="Universal_stress_UspA"/>
</dbReference>
<dbReference type="Gene3D" id="3.40.50.620">
    <property type="entry name" value="HUPs"/>
    <property type="match status" value="2"/>
</dbReference>
<keyword evidence="3" id="KW-0067">ATP-binding</keyword>